<evidence type="ECO:0000313" key="2">
    <source>
        <dbReference type="EMBL" id="GER32010.1"/>
    </source>
</evidence>
<proteinExistence type="predicted"/>
<evidence type="ECO:0000313" key="3">
    <source>
        <dbReference type="Proteomes" id="UP000325081"/>
    </source>
</evidence>
<comment type="caution">
    <text evidence="2">The sequence shown here is derived from an EMBL/GenBank/DDBJ whole genome shotgun (WGS) entry which is preliminary data.</text>
</comment>
<feature type="compositionally biased region" description="Basic and acidic residues" evidence="1">
    <location>
        <begin position="8"/>
        <end position="17"/>
    </location>
</feature>
<dbReference type="GO" id="GO:0016740">
    <property type="term" value="F:transferase activity"/>
    <property type="evidence" value="ECO:0007669"/>
    <property type="project" value="UniProtKB-KW"/>
</dbReference>
<evidence type="ECO:0000256" key="1">
    <source>
        <dbReference type="SAM" id="MobiDB-lite"/>
    </source>
</evidence>
<gene>
    <name evidence="2" type="ORF">STAS_08067</name>
</gene>
<organism evidence="2 3">
    <name type="scientific">Striga asiatica</name>
    <name type="common">Asiatic witchweed</name>
    <name type="synonym">Buchnera asiatica</name>
    <dbReference type="NCBI Taxonomy" id="4170"/>
    <lineage>
        <taxon>Eukaryota</taxon>
        <taxon>Viridiplantae</taxon>
        <taxon>Streptophyta</taxon>
        <taxon>Embryophyta</taxon>
        <taxon>Tracheophyta</taxon>
        <taxon>Spermatophyta</taxon>
        <taxon>Magnoliopsida</taxon>
        <taxon>eudicotyledons</taxon>
        <taxon>Gunneridae</taxon>
        <taxon>Pentapetalae</taxon>
        <taxon>asterids</taxon>
        <taxon>lamiids</taxon>
        <taxon>Lamiales</taxon>
        <taxon>Orobanchaceae</taxon>
        <taxon>Buchnereae</taxon>
        <taxon>Striga</taxon>
    </lineage>
</organism>
<dbReference type="Proteomes" id="UP000325081">
    <property type="component" value="Unassembled WGS sequence"/>
</dbReference>
<sequence>MSPTLSPEESHAVKFDFRGTTGNRHPPQSEEEEQSEFQEMCSKLLFDVFGFFLATPIFPSNNITLYDDPFLNAASIACRRRRIASSSRCLCSSRHPPQVRFLDLTIGSAASFSCVFSFAVDGVHVSYHIQKHEIDGPLR</sequence>
<reference evidence="3" key="1">
    <citation type="journal article" date="2019" name="Curr. Biol.">
        <title>Genome Sequence of Striga asiatica Provides Insight into the Evolution of Plant Parasitism.</title>
        <authorList>
            <person name="Yoshida S."/>
            <person name="Kim S."/>
            <person name="Wafula E.K."/>
            <person name="Tanskanen J."/>
            <person name="Kim Y.M."/>
            <person name="Honaas L."/>
            <person name="Yang Z."/>
            <person name="Spallek T."/>
            <person name="Conn C.E."/>
            <person name="Ichihashi Y."/>
            <person name="Cheong K."/>
            <person name="Cui S."/>
            <person name="Der J.P."/>
            <person name="Gundlach H."/>
            <person name="Jiao Y."/>
            <person name="Hori C."/>
            <person name="Ishida J.K."/>
            <person name="Kasahara H."/>
            <person name="Kiba T."/>
            <person name="Kim M.S."/>
            <person name="Koo N."/>
            <person name="Laohavisit A."/>
            <person name="Lee Y.H."/>
            <person name="Lumba S."/>
            <person name="McCourt P."/>
            <person name="Mortimer J.C."/>
            <person name="Mutuku J.M."/>
            <person name="Nomura T."/>
            <person name="Sasaki-Sekimoto Y."/>
            <person name="Seto Y."/>
            <person name="Wang Y."/>
            <person name="Wakatake T."/>
            <person name="Sakakibara H."/>
            <person name="Demura T."/>
            <person name="Yamaguchi S."/>
            <person name="Yoneyama K."/>
            <person name="Manabe R.I."/>
            <person name="Nelson D.C."/>
            <person name="Schulman A.H."/>
            <person name="Timko M.P."/>
            <person name="dePamphilis C.W."/>
            <person name="Choi D."/>
            <person name="Shirasu K."/>
        </authorList>
    </citation>
    <scope>NUCLEOTIDE SEQUENCE [LARGE SCALE GENOMIC DNA]</scope>
    <source>
        <strain evidence="3">cv. UVA1</strain>
    </source>
</reference>
<protein>
    <submittedName>
        <fullName evidence="2">Polynucleotidyl transferase</fullName>
    </submittedName>
</protein>
<keyword evidence="2" id="KW-0808">Transferase</keyword>
<feature type="region of interest" description="Disordered" evidence="1">
    <location>
        <begin position="1"/>
        <end position="36"/>
    </location>
</feature>
<dbReference type="AlphaFoldDB" id="A0A5A7PGU5"/>
<dbReference type="EMBL" id="BKCP01004528">
    <property type="protein sequence ID" value="GER32010.1"/>
    <property type="molecule type" value="Genomic_DNA"/>
</dbReference>
<accession>A0A5A7PGU5</accession>
<keyword evidence="3" id="KW-1185">Reference proteome</keyword>
<name>A0A5A7PGU5_STRAF</name>